<feature type="region of interest" description="Disordered" evidence="1">
    <location>
        <begin position="676"/>
        <end position="734"/>
    </location>
</feature>
<protein>
    <recommendedName>
        <fullName evidence="2">Integrase catalytic domain-containing protein</fullName>
    </recommendedName>
</protein>
<reference evidence="3" key="1">
    <citation type="journal article" date="2021" name="Front. Microbiol.">
        <title>Comprehensive Comparative Genomics and Phenotyping of Methylobacterium Species.</title>
        <authorList>
            <person name="Alessa O."/>
            <person name="Ogura Y."/>
            <person name="Fujitani Y."/>
            <person name="Takami H."/>
            <person name="Hayashi T."/>
            <person name="Sahin N."/>
            <person name="Tani A."/>
        </authorList>
    </citation>
    <scope>NUCLEOTIDE SEQUENCE</scope>
    <source>
        <strain evidence="3">NBRC 15686</strain>
    </source>
</reference>
<organism evidence="3 4">
    <name type="scientific">Methylorubrum aminovorans</name>
    <dbReference type="NCBI Taxonomy" id="269069"/>
    <lineage>
        <taxon>Bacteria</taxon>
        <taxon>Pseudomonadati</taxon>
        <taxon>Pseudomonadota</taxon>
        <taxon>Alphaproteobacteria</taxon>
        <taxon>Hyphomicrobiales</taxon>
        <taxon>Methylobacteriaceae</taxon>
        <taxon>Methylorubrum</taxon>
    </lineage>
</organism>
<sequence>MALQGDHAVGDIWIITDAEGGEREVAFVMELPGRQMVLQDRRTEHTQFMGEADLDALHAAGQARRLRPHRNAKGEIQRTDVAGDVPPEGANDKERARQFYVRKWDETPGVGKGKVGLDRLIRFHRSEAARLGIVWVPSDGALRRAITERGEPGRRPLRVMQDMRGQGPRNRWPRLVRNALDHAVAWFYAAPARDHGDSYAWLVRLIRRLNGIGARRHGASWQMQPTPCDEVLRLRVHAAASLETFTAKWGEREGRMRYQGVVRGLEAKRILDLIIIDATVADGWCAVDDETRTPLGRPTITYSVDVKSRVCPAFSITYGGENVYGIMSCLQKICTGKHEVIARRPDLAPLLEDIWGKPEEIVVDNAWRQTGVSMQDACEDAGISVRWAAVANPEYKAIGERFVRTVNQMLLHKMPGAVPVDVAMCRKLGIDPQKTAFILTSELEELLYQAIADCYHHEEHRGTGVAPLLAWRKDLASGIRKVIDDPNFLRSVFGAYGEGLLDRSGIQFKGVTFHDPVVTTELLNDLAGATPVRTRRKRGSSATAKVKIKYNPATVAGISVWNPRKRRYVWLPCWDRRFAGMEGASFWLAEQAHAFAREENLAFRSDEDKCLARDRLRAAFEAAAPHMKFAAMRRKRRLHEPDRPVLGGDTVLMAHEIPSISGMKANDVPVVLAASEREDAGFPEKGPRRGGRKATEKAARTRAAKRAARSRVGTGPPAPPQPSTERTTGSLLTVSDPAAVMAALKARMAAAKGKE</sequence>
<dbReference type="Gene3D" id="3.30.420.10">
    <property type="entry name" value="Ribonuclease H-like superfamily/Ribonuclease H"/>
    <property type="match status" value="1"/>
</dbReference>
<dbReference type="EMBL" id="BPRC01000012">
    <property type="protein sequence ID" value="GJE66214.1"/>
    <property type="molecule type" value="Genomic_DNA"/>
</dbReference>
<evidence type="ECO:0000313" key="3">
    <source>
        <dbReference type="EMBL" id="GJE66214.1"/>
    </source>
</evidence>
<evidence type="ECO:0000259" key="2">
    <source>
        <dbReference type="PROSITE" id="PS50994"/>
    </source>
</evidence>
<reference evidence="3" key="2">
    <citation type="submission" date="2021-08" db="EMBL/GenBank/DDBJ databases">
        <authorList>
            <person name="Tani A."/>
            <person name="Ola A."/>
            <person name="Ogura Y."/>
            <person name="Katsura K."/>
            <person name="Hayashi T."/>
        </authorList>
    </citation>
    <scope>NUCLEOTIDE SEQUENCE</scope>
    <source>
        <strain evidence="3">NBRC 15686</strain>
    </source>
</reference>
<dbReference type="RefSeq" id="WP_238225870.1">
    <property type="nucleotide sequence ID" value="NZ_BAAADH010000026.1"/>
</dbReference>
<evidence type="ECO:0000313" key="4">
    <source>
        <dbReference type="Proteomes" id="UP001055039"/>
    </source>
</evidence>
<dbReference type="PROSITE" id="PS50994">
    <property type="entry name" value="INTEGRASE"/>
    <property type="match status" value="1"/>
</dbReference>
<feature type="compositionally biased region" description="Basic residues" evidence="1">
    <location>
        <begin position="700"/>
        <end position="709"/>
    </location>
</feature>
<comment type="caution">
    <text evidence="3">The sequence shown here is derived from an EMBL/GenBank/DDBJ whole genome shotgun (WGS) entry which is preliminary data.</text>
</comment>
<feature type="compositionally biased region" description="Polar residues" evidence="1">
    <location>
        <begin position="723"/>
        <end position="733"/>
    </location>
</feature>
<accession>A0ABQ4UGF3</accession>
<feature type="compositionally biased region" description="Basic and acidic residues" evidence="1">
    <location>
        <begin position="676"/>
        <end position="699"/>
    </location>
</feature>
<dbReference type="InterPro" id="IPR012337">
    <property type="entry name" value="RNaseH-like_sf"/>
</dbReference>
<proteinExistence type="predicted"/>
<feature type="domain" description="Integrase catalytic" evidence="2">
    <location>
        <begin position="294"/>
        <end position="475"/>
    </location>
</feature>
<name>A0ABQ4UGF3_9HYPH</name>
<gene>
    <name evidence="3" type="ORF">LNAOJCKE_3431</name>
</gene>
<dbReference type="InterPro" id="IPR001584">
    <property type="entry name" value="Integrase_cat-core"/>
</dbReference>
<dbReference type="SUPFAM" id="SSF53098">
    <property type="entry name" value="Ribonuclease H-like"/>
    <property type="match status" value="1"/>
</dbReference>
<keyword evidence="4" id="KW-1185">Reference proteome</keyword>
<dbReference type="Proteomes" id="UP001055039">
    <property type="component" value="Unassembled WGS sequence"/>
</dbReference>
<evidence type="ECO:0000256" key="1">
    <source>
        <dbReference type="SAM" id="MobiDB-lite"/>
    </source>
</evidence>
<dbReference type="InterPro" id="IPR036397">
    <property type="entry name" value="RNaseH_sf"/>
</dbReference>